<dbReference type="OrthoDB" id="9781630at2"/>
<dbReference type="RefSeq" id="WP_145300867.1">
    <property type="nucleotide sequence ID" value="NZ_CP036299.1"/>
</dbReference>
<sequence>MSLANYIERDIESRIRNHRELPCAMTLQCLATHYNVSLTPVREATESLLQRGLLVKMGNRRLAVSSHLADMPLDSEDHLAPPPPIDWDQVITRHILLLSLRGEAIFMREEALAERLEIGRTLLRQVFSRLAGAGIIDHVPRRGWRVRPLNEADLAAYLDVRITLEKRALELAIPRLVNADLETMLAGNLPLDGSSTPRLDNQLHQYFIEKSENRYIRDFFARHGGYYRALFDYAALGADVIAEMATQHRQILSDLIKGENERAISGLAEHIRSQQPAVKQVISHLESQALKMEKTQGFSPTSSFREQPGNQRTEVAETEADSVLETSSQRSPDYQQTYTE</sequence>
<reference evidence="6 7" key="1">
    <citation type="submission" date="2019-02" db="EMBL/GenBank/DDBJ databases">
        <title>Deep-cultivation of Planctomycetes and their phenomic and genomic characterization uncovers novel biology.</title>
        <authorList>
            <person name="Wiegand S."/>
            <person name="Jogler M."/>
            <person name="Boedeker C."/>
            <person name="Pinto D."/>
            <person name="Vollmers J."/>
            <person name="Rivas-Marin E."/>
            <person name="Kohn T."/>
            <person name="Peeters S.H."/>
            <person name="Heuer A."/>
            <person name="Rast P."/>
            <person name="Oberbeckmann S."/>
            <person name="Bunk B."/>
            <person name="Jeske O."/>
            <person name="Meyerdierks A."/>
            <person name="Storesund J.E."/>
            <person name="Kallscheuer N."/>
            <person name="Luecker S."/>
            <person name="Lage O.M."/>
            <person name="Pohl T."/>
            <person name="Merkel B.J."/>
            <person name="Hornburger P."/>
            <person name="Mueller R.-W."/>
            <person name="Bruemmer F."/>
            <person name="Labrenz M."/>
            <person name="Spormann A.M."/>
            <person name="Op den Camp H."/>
            <person name="Overmann J."/>
            <person name="Amann R."/>
            <person name="Jetten M.S.M."/>
            <person name="Mascher T."/>
            <person name="Medema M.H."/>
            <person name="Devos D.P."/>
            <person name="Kaster A.-K."/>
            <person name="Ovreas L."/>
            <person name="Rohde M."/>
            <person name="Galperin M.Y."/>
            <person name="Jogler C."/>
        </authorList>
    </citation>
    <scope>NUCLEOTIDE SEQUENCE [LARGE SCALE GENOMIC DNA]</scope>
    <source>
        <strain evidence="6 7">Spb1</strain>
    </source>
</reference>
<dbReference type="SUPFAM" id="SSF48008">
    <property type="entry name" value="GntR ligand-binding domain-like"/>
    <property type="match status" value="1"/>
</dbReference>
<dbReference type="GO" id="GO:0003677">
    <property type="term" value="F:DNA binding"/>
    <property type="evidence" value="ECO:0007669"/>
    <property type="project" value="UniProtKB-KW"/>
</dbReference>
<evidence type="ECO:0000313" key="6">
    <source>
        <dbReference type="EMBL" id="QDV30855.1"/>
    </source>
</evidence>
<dbReference type="SUPFAM" id="SSF46785">
    <property type="entry name" value="Winged helix' DNA-binding domain"/>
    <property type="match status" value="2"/>
</dbReference>
<evidence type="ECO:0000256" key="2">
    <source>
        <dbReference type="ARBA" id="ARBA00023125"/>
    </source>
</evidence>
<dbReference type="InterPro" id="IPR008920">
    <property type="entry name" value="TF_FadR/GntR_C"/>
</dbReference>
<gene>
    <name evidence="6" type="ORF">Spb1_27900</name>
</gene>
<keyword evidence="2 6" id="KW-0238">DNA-binding</keyword>
<dbReference type="Gene3D" id="1.20.120.530">
    <property type="entry name" value="GntR ligand-binding domain-like"/>
    <property type="match status" value="1"/>
</dbReference>
<keyword evidence="1" id="KW-0805">Transcription regulation</keyword>
<feature type="compositionally biased region" description="Polar residues" evidence="4">
    <location>
        <begin position="296"/>
        <end position="313"/>
    </location>
</feature>
<protein>
    <submittedName>
        <fullName evidence="6">DNA-binding transcriptional regulator CsiR</fullName>
    </submittedName>
</protein>
<proteinExistence type="predicted"/>
<dbReference type="PANTHER" id="PTHR43537">
    <property type="entry name" value="TRANSCRIPTIONAL REGULATOR, GNTR FAMILY"/>
    <property type="match status" value="1"/>
</dbReference>
<evidence type="ECO:0000259" key="5">
    <source>
        <dbReference type="Pfam" id="PF07729"/>
    </source>
</evidence>
<dbReference type="KEGG" id="peh:Spb1_27900"/>
<feature type="domain" description="GntR C-terminal" evidence="5">
    <location>
        <begin position="158"/>
        <end position="272"/>
    </location>
</feature>
<dbReference type="InterPro" id="IPR036388">
    <property type="entry name" value="WH-like_DNA-bd_sf"/>
</dbReference>
<dbReference type="EMBL" id="CP036299">
    <property type="protein sequence ID" value="QDV30855.1"/>
    <property type="molecule type" value="Genomic_DNA"/>
</dbReference>
<evidence type="ECO:0000313" key="7">
    <source>
        <dbReference type="Proteomes" id="UP000315349"/>
    </source>
</evidence>
<dbReference type="PANTHER" id="PTHR43537:SF24">
    <property type="entry name" value="GLUCONATE OPERON TRANSCRIPTIONAL REPRESSOR"/>
    <property type="match status" value="1"/>
</dbReference>
<evidence type="ECO:0000256" key="4">
    <source>
        <dbReference type="SAM" id="MobiDB-lite"/>
    </source>
</evidence>
<keyword evidence="7" id="KW-1185">Reference proteome</keyword>
<name>A0A518GQF8_9PLAN</name>
<dbReference type="AlphaFoldDB" id="A0A518GQF8"/>
<dbReference type="InterPro" id="IPR036390">
    <property type="entry name" value="WH_DNA-bd_sf"/>
</dbReference>
<feature type="region of interest" description="Disordered" evidence="4">
    <location>
        <begin position="293"/>
        <end position="340"/>
    </location>
</feature>
<dbReference type="Gene3D" id="1.10.10.10">
    <property type="entry name" value="Winged helix-like DNA-binding domain superfamily/Winged helix DNA-binding domain"/>
    <property type="match status" value="2"/>
</dbReference>
<organism evidence="6 7">
    <name type="scientific">Planctopirus ephydatiae</name>
    <dbReference type="NCBI Taxonomy" id="2528019"/>
    <lineage>
        <taxon>Bacteria</taxon>
        <taxon>Pseudomonadati</taxon>
        <taxon>Planctomycetota</taxon>
        <taxon>Planctomycetia</taxon>
        <taxon>Planctomycetales</taxon>
        <taxon>Planctomycetaceae</taxon>
        <taxon>Planctopirus</taxon>
    </lineage>
</organism>
<evidence type="ECO:0000256" key="1">
    <source>
        <dbReference type="ARBA" id="ARBA00023015"/>
    </source>
</evidence>
<evidence type="ECO:0000256" key="3">
    <source>
        <dbReference type="ARBA" id="ARBA00023163"/>
    </source>
</evidence>
<keyword evidence="3" id="KW-0804">Transcription</keyword>
<dbReference type="InterPro" id="IPR011711">
    <property type="entry name" value="GntR_C"/>
</dbReference>
<dbReference type="Pfam" id="PF07729">
    <property type="entry name" value="FCD"/>
    <property type="match status" value="1"/>
</dbReference>
<dbReference type="Proteomes" id="UP000315349">
    <property type="component" value="Chromosome"/>
</dbReference>
<accession>A0A518GQF8</accession>
<feature type="compositionally biased region" description="Polar residues" evidence="4">
    <location>
        <begin position="324"/>
        <end position="340"/>
    </location>
</feature>